<evidence type="ECO:0008006" key="3">
    <source>
        <dbReference type="Google" id="ProtNLM"/>
    </source>
</evidence>
<gene>
    <name evidence="1" type="ORF">GN244_ATG14956</name>
</gene>
<reference evidence="1" key="1">
    <citation type="submission" date="2020-04" db="EMBL/GenBank/DDBJ databases">
        <title>Hybrid Assembly of Korean Phytophthora infestans isolates.</title>
        <authorList>
            <person name="Prokchorchik M."/>
            <person name="Lee Y."/>
            <person name="Seo J."/>
            <person name="Cho J.-H."/>
            <person name="Park Y.-E."/>
            <person name="Jang D.-C."/>
            <person name="Im J.-S."/>
            <person name="Choi J.-G."/>
            <person name="Park H.-J."/>
            <person name="Lee G.-B."/>
            <person name="Lee Y.-G."/>
            <person name="Hong S.-Y."/>
            <person name="Cho K."/>
            <person name="Sohn K.H."/>
        </authorList>
    </citation>
    <scope>NUCLEOTIDE SEQUENCE</scope>
    <source>
        <strain evidence="1">KR_1_A1</strain>
    </source>
</reference>
<keyword evidence="2" id="KW-1185">Reference proteome</keyword>
<organism evidence="1 2">
    <name type="scientific">Phytophthora infestans</name>
    <name type="common">Potato late blight agent</name>
    <name type="synonym">Botrytis infestans</name>
    <dbReference type="NCBI Taxonomy" id="4787"/>
    <lineage>
        <taxon>Eukaryota</taxon>
        <taxon>Sar</taxon>
        <taxon>Stramenopiles</taxon>
        <taxon>Oomycota</taxon>
        <taxon>Peronosporomycetes</taxon>
        <taxon>Peronosporales</taxon>
        <taxon>Peronosporaceae</taxon>
        <taxon>Phytophthora</taxon>
    </lineage>
</organism>
<proteinExistence type="predicted"/>
<dbReference type="EMBL" id="WSZM01000435">
    <property type="protein sequence ID" value="KAF4033072.1"/>
    <property type="molecule type" value="Genomic_DNA"/>
</dbReference>
<name>A0A833RTR4_PHYIN</name>
<sequence>MPSSRMPKPMAEKKEVAQWIEEYGGVPTPAAVYFKNERGWKISEAQVRYWWKQRTAINAAPALRSRLNGAGAKPWLSEIEDIKCCFVGLQKRKSLVIGFATLGSGLPHLI</sequence>
<evidence type="ECO:0000313" key="2">
    <source>
        <dbReference type="Proteomes" id="UP000602510"/>
    </source>
</evidence>
<comment type="caution">
    <text evidence="1">The sequence shown here is derived from an EMBL/GenBank/DDBJ whole genome shotgun (WGS) entry which is preliminary data.</text>
</comment>
<dbReference type="Proteomes" id="UP000602510">
    <property type="component" value="Unassembled WGS sequence"/>
</dbReference>
<accession>A0A833RTR4</accession>
<evidence type="ECO:0000313" key="1">
    <source>
        <dbReference type="EMBL" id="KAF4033072.1"/>
    </source>
</evidence>
<dbReference type="AlphaFoldDB" id="A0A833RTR4"/>
<protein>
    <recommendedName>
        <fullName evidence="3">HTH CENPB-type domain-containing protein</fullName>
    </recommendedName>
</protein>